<gene>
    <name evidence="2" type="ORF">MUK42_09663</name>
</gene>
<accession>A0A9E7EM43</accession>
<name>A0A9E7EM43_9LILI</name>
<evidence type="ECO:0000313" key="3">
    <source>
        <dbReference type="Proteomes" id="UP001055439"/>
    </source>
</evidence>
<reference evidence="2" key="1">
    <citation type="submission" date="2022-05" db="EMBL/GenBank/DDBJ databases">
        <title>The Musa troglodytarum L. genome provides insights into the mechanism of non-climacteric behaviour and enrichment of carotenoids.</title>
        <authorList>
            <person name="Wang J."/>
        </authorList>
    </citation>
    <scope>NUCLEOTIDE SEQUENCE</scope>
    <source>
        <tissue evidence="2">Leaf</tissue>
    </source>
</reference>
<dbReference type="AlphaFoldDB" id="A0A9E7EM43"/>
<evidence type="ECO:0000256" key="1">
    <source>
        <dbReference type="SAM" id="MobiDB-lite"/>
    </source>
</evidence>
<organism evidence="2 3">
    <name type="scientific">Musa troglodytarum</name>
    <name type="common">fe'i banana</name>
    <dbReference type="NCBI Taxonomy" id="320322"/>
    <lineage>
        <taxon>Eukaryota</taxon>
        <taxon>Viridiplantae</taxon>
        <taxon>Streptophyta</taxon>
        <taxon>Embryophyta</taxon>
        <taxon>Tracheophyta</taxon>
        <taxon>Spermatophyta</taxon>
        <taxon>Magnoliopsida</taxon>
        <taxon>Liliopsida</taxon>
        <taxon>Zingiberales</taxon>
        <taxon>Musaceae</taxon>
        <taxon>Musa</taxon>
    </lineage>
</organism>
<dbReference type="EMBL" id="CP097503">
    <property type="protein sequence ID" value="URD79267.1"/>
    <property type="molecule type" value="Genomic_DNA"/>
</dbReference>
<sequence length="107" mass="11340">MSRFVGSERTGKMAPTSPPSSAEARQAAAGPSTGLLSSAFRHLPFFFPLPPPKPSALDHTATDHVEGPHSSLLSAAERCVKALTAALSQQRFLKPLLSVHSDLQSFC</sequence>
<evidence type="ECO:0000313" key="2">
    <source>
        <dbReference type="EMBL" id="URD79267.1"/>
    </source>
</evidence>
<proteinExistence type="predicted"/>
<feature type="region of interest" description="Disordered" evidence="1">
    <location>
        <begin position="1"/>
        <end position="31"/>
    </location>
</feature>
<dbReference type="Proteomes" id="UP001055439">
    <property type="component" value="Chromosome 10"/>
</dbReference>
<keyword evidence="3" id="KW-1185">Reference proteome</keyword>
<protein>
    <submittedName>
        <fullName evidence="2">YGGT family</fullName>
    </submittedName>
</protein>